<feature type="domain" description="ABC transmembrane type-1" evidence="11">
    <location>
        <begin position="28"/>
        <end position="310"/>
    </location>
</feature>
<evidence type="ECO:0000256" key="4">
    <source>
        <dbReference type="ARBA" id="ARBA00022692"/>
    </source>
</evidence>
<evidence type="ECO:0000256" key="2">
    <source>
        <dbReference type="ARBA" id="ARBA00022448"/>
    </source>
</evidence>
<dbReference type="PROSITE" id="PS50893">
    <property type="entry name" value="ABC_TRANSPORTER_2"/>
    <property type="match status" value="1"/>
</dbReference>
<keyword evidence="7 9" id="KW-1133">Transmembrane helix</keyword>
<feature type="transmembrane region" description="Helical" evidence="9">
    <location>
        <begin position="169"/>
        <end position="189"/>
    </location>
</feature>
<dbReference type="InterPro" id="IPR039421">
    <property type="entry name" value="Type_1_exporter"/>
</dbReference>
<feature type="transmembrane region" description="Helical" evidence="9">
    <location>
        <begin position="26"/>
        <end position="48"/>
    </location>
</feature>
<evidence type="ECO:0000256" key="8">
    <source>
        <dbReference type="ARBA" id="ARBA00023136"/>
    </source>
</evidence>
<evidence type="ECO:0000256" key="5">
    <source>
        <dbReference type="ARBA" id="ARBA00022741"/>
    </source>
</evidence>
<evidence type="ECO:0000259" key="10">
    <source>
        <dbReference type="PROSITE" id="PS50893"/>
    </source>
</evidence>
<dbReference type="SUPFAM" id="SSF52540">
    <property type="entry name" value="P-loop containing nucleoside triphosphate hydrolases"/>
    <property type="match status" value="1"/>
</dbReference>
<feature type="transmembrane region" description="Helical" evidence="9">
    <location>
        <begin position="63"/>
        <end position="84"/>
    </location>
</feature>
<organism evidence="12 13">
    <name type="scientific">Candidatus Glassbacteria bacterium GWA2_58_10</name>
    <dbReference type="NCBI Taxonomy" id="1817865"/>
    <lineage>
        <taxon>Bacteria</taxon>
        <taxon>Candidatus Glassiibacteriota</taxon>
    </lineage>
</organism>
<dbReference type="InterPro" id="IPR011527">
    <property type="entry name" value="ABC1_TM_dom"/>
</dbReference>
<evidence type="ECO:0000313" key="13">
    <source>
        <dbReference type="Proteomes" id="UP000176992"/>
    </source>
</evidence>
<comment type="caution">
    <text evidence="12">The sequence shown here is derived from an EMBL/GenBank/DDBJ whole genome shotgun (WGS) entry which is preliminary data.</text>
</comment>
<protein>
    <recommendedName>
        <fullName evidence="14">ABC transporter ATP-binding protein</fullName>
    </recommendedName>
</protein>
<dbReference type="InterPro" id="IPR036640">
    <property type="entry name" value="ABC1_TM_sf"/>
</dbReference>
<dbReference type="InterPro" id="IPR027417">
    <property type="entry name" value="P-loop_NTPase"/>
</dbReference>
<dbReference type="SMART" id="SM00382">
    <property type="entry name" value="AAA"/>
    <property type="match status" value="1"/>
</dbReference>
<dbReference type="PANTHER" id="PTHR43394:SF1">
    <property type="entry name" value="ATP-BINDING CASSETTE SUB-FAMILY B MEMBER 10, MITOCHONDRIAL"/>
    <property type="match status" value="1"/>
</dbReference>
<feature type="transmembrane region" description="Helical" evidence="9">
    <location>
        <begin position="287"/>
        <end position="308"/>
    </location>
</feature>
<dbReference type="PANTHER" id="PTHR43394">
    <property type="entry name" value="ATP-DEPENDENT PERMEASE MDL1, MITOCHONDRIAL"/>
    <property type="match status" value="1"/>
</dbReference>
<dbReference type="FunFam" id="3.40.50.300:FF:000221">
    <property type="entry name" value="Multidrug ABC transporter ATP-binding protein"/>
    <property type="match status" value="1"/>
</dbReference>
<evidence type="ECO:0000256" key="1">
    <source>
        <dbReference type="ARBA" id="ARBA00004651"/>
    </source>
</evidence>
<sequence>MSEPKKDGFWKSLRPLGPYLAPHRQMFWVGLACAFLTNSLGMLLPLAIKYGIEAIENGKGFRLVIYSVIVLIGIKFIQSIFRYLMRWILIGISRQIEYKIRADLFDHLETLPLAFYQRTRVGDIMSRATNDLNEVRMLLGPAIMYSFQTVVTVLFAVPVMVYIDLNLTLLSFLPLALVSLSVKKVGKVIHERSMEVQRKLSDITARVQENLAGIRVIKSFTREDSEIERFERLNLEYLQRNMHLVKVSGVLYPLMAYLGGLSTLAVLGYGGVLIVRGSITIGDFTAFLMYLGMMYWPMIAIGFVLNVIQRGRASLIRIMELFKVKSDITDPEQPAPALDQGLKVEGHISIRGLSFTYPGTSEPVLRELDLDIPAGSTLAVLGPVGCGKSTLINLIPRLFNPPRGSLFIDGVDVLDWPLAALRSSVATVPQDTFLFSESIRENILYGLERDIEEEEIIKVVRMAGLHEDISGFPDKLDTLLGERGINLSGGQKQRTAIGRALVLESPILLLDDCFSSVDTQTEETILRSLKDYTASRTTLIVSHRISTIKFADQIIVLEQGRITQRGTHGQLIEQPGYYSSLYEKQLLQERIERIS</sequence>
<keyword evidence="4 9" id="KW-0812">Transmembrane</keyword>
<evidence type="ECO:0000256" key="7">
    <source>
        <dbReference type="ARBA" id="ARBA00022989"/>
    </source>
</evidence>
<dbReference type="Pfam" id="PF00005">
    <property type="entry name" value="ABC_tran"/>
    <property type="match status" value="1"/>
</dbReference>
<keyword evidence="2" id="KW-0813">Transport</keyword>
<dbReference type="InterPro" id="IPR003439">
    <property type="entry name" value="ABC_transporter-like_ATP-bd"/>
</dbReference>
<dbReference type="GO" id="GO:0005524">
    <property type="term" value="F:ATP binding"/>
    <property type="evidence" value="ECO:0007669"/>
    <property type="project" value="UniProtKB-KW"/>
</dbReference>
<dbReference type="Gene3D" id="1.20.1560.10">
    <property type="entry name" value="ABC transporter type 1, transmembrane domain"/>
    <property type="match status" value="1"/>
</dbReference>
<dbReference type="GO" id="GO:0016887">
    <property type="term" value="F:ATP hydrolysis activity"/>
    <property type="evidence" value="ECO:0007669"/>
    <property type="project" value="InterPro"/>
</dbReference>
<dbReference type="GO" id="GO:0005886">
    <property type="term" value="C:plasma membrane"/>
    <property type="evidence" value="ECO:0007669"/>
    <property type="project" value="UniProtKB-SubCell"/>
</dbReference>
<dbReference type="FunFam" id="1.20.1560.10:FF:000011">
    <property type="entry name" value="Multidrug ABC transporter ATP-binding protein"/>
    <property type="match status" value="1"/>
</dbReference>
<comment type="subcellular location">
    <subcellularLocation>
        <location evidence="1">Cell membrane</location>
        <topology evidence="1">Multi-pass membrane protein</topology>
    </subcellularLocation>
</comment>
<dbReference type="Pfam" id="PF00664">
    <property type="entry name" value="ABC_membrane"/>
    <property type="match status" value="1"/>
</dbReference>
<dbReference type="Proteomes" id="UP000176992">
    <property type="component" value="Unassembled WGS sequence"/>
</dbReference>
<reference evidence="12 13" key="1">
    <citation type="journal article" date="2016" name="Nat. Commun.">
        <title>Thousands of microbial genomes shed light on interconnected biogeochemical processes in an aquifer system.</title>
        <authorList>
            <person name="Anantharaman K."/>
            <person name="Brown C.T."/>
            <person name="Hug L.A."/>
            <person name="Sharon I."/>
            <person name="Castelle C.J."/>
            <person name="Probst A.J."/>
            <person name="Thomas B.C."/>
            <person name="Singh A."/>
            <person name="Wilkins M.J."/>
            <person name="Karaoz U."/>
            <person name="Brodie E.L."/>
            <person name="Williams K.H."/>
            <person name="Hubbard S.S."/>
            <person name="Banfield J.F."/>
        </authorList>
    </citation>
    <scope>NUCLEOTIDE SEQUENCE [LARGE SCALE GENOMIC DNA]</scope>
</reference>
<evidence type="ECO:0000256" key="9">
    <source>
        <dbReference type="SAM" id="Phobius"/>
    </source>
</evidence>
<evidence type="ECO:0000256" key="6">
    <source>
        <dbReference type="ARBA" id="ARBA00022840"/>
    </source>
</evidence>
<dbReference type="InterPro" id="IPR003593">
    <property type="entry name" value="AAA+_ATPase"/>
</dbReference>
<dbReference type="EMBL" id="MFIV01000042">
    <property type="protein sequence ID" value="OGF99129.1"/>
    <property type="molecule type" value="Genomic_DNA"/>
</dbReference>
<feature type="transmembrane region" description="Helical" evidence="9">
    <location>
        <begin position="142"/>
        <end position="163"/>
    </location>
</feature>
<feature type="domain" description="ABC transporter" evidence="10">
    <location>
        <begin position="348"/>
        <end position="584"/>
    </location>
</feature>
<evidence type="ECO:0000256" key="3">
    <source>
        <dbReference type="ARBA" id="ARBA00022475"/>
    </source>
</evidence>
<feature type="transmembrane region" description="Helical" evidence="9">
    <location>
        <begin position="250"/>
        <end position="275"/>
    </location>
</feature>
<evidence type="ECO:0008006" key="14">
    <source>
        <dbReference type="Google" id="ProtNLM"/>
    </source>
</evidence>
<name>A0A1F5YG54_9BACT</name>
<proteinExistence type="predicted"/>
<dbReference type="SUPFAM" id="SSF90123">
    <property type="entry name" value="ABC transporter transmembrane region"/>
    <property type="match status" value="1"/>
</dbReference>
<gene>
    <name evidence="12" type="ORF">A2Z86_09720</name>
</gene>
<evidence type="ECO:0000259" key="11">
    <source>
        <dbReference type="PROSITE" id="PS50929"/>
    </source>
</evidence>
<evidence type="ECO:0000313" key="12">
    <source>
        <dbReference type="EMBL" id="OGF99129.1"/>
    </source>
</evidence>
<dbReference type="GO" id="GO:0015421">
    <property type="term" value="F:ABC-type oligopeptide transporter activity"/>
    <property type="evidence" value="ECO:0007669"/>
    <property type="project" value="TreeGrafter"/>
</dbReference>
<dbReference type="AlphaFoldDB" id="A0A1F5YG54"/>
<keyword evidence="6" id="KW-0067">ATP-binding</keyword>
<dbReference type="Gene3D" id="3.40.50.300">
    <property type="entry name" value="P-loop containing nucleotide triphosphate hydrolases"/>
    <property type="match status" value="1"/>
</dbReference>
<keyword evidence="3" id="KW-1003">Cell membrane</keyword>
<keyword evidence="5" id="KW-0547">Nucleotide-binding</keyword>
<accession>A0A1F5YG54</accession>
<keyword evidence="8 9" id="KW-0472">Membrane</keyword>
<dbReference type="PROSITE" id="PS50929">
    <property type="entry name" value="ABC_TM1F"/>
    <property type="match status" value="1"/>
</dbReference>
<dbReference type="CDD" id="cd18541">
    <property type="entry name" value="ABC_6TM_TmrB_like"/>
    <property type="match status" value="1"/>
</dbReference>